<dbReference type="Gene3D" id="1.10.10.10">
    <property type="entry name" value="Winged helix-like DNA-binding domain superfamily/Winged helix DNA-binding domain"/>
    <property type="match status" value="1"/>
</dbReference>
<dbReference type="SUPFAM" id="SSF46785">
    <property type="entry name" value="Winged helix' DNA-binding domain"/>
    <property type="match status" value="1"/>
</dbReference>
<feature type="compositionally biased region" description="Low complexity" evidence="4">
    <location>
        <begin position="277"/>
        <end position="298"/>
    </location>
</feature>
<dbReference type="InterPro" id="IPR036388">
    <property type="entry name" value="WH-like_DNA-bd_sf"/>
</dbReference>
<dbReference type="InterPro" id="IPR036390">
    <property type="entry name" value="WH_DNA-bd_sf"/>
</dbReference>
<dbReference type="PANTHER" id="PTHR11849:SF182">
    <property type="entry name" value="SAM POINTED DOMAIN-CONTAINING ETS TRANSCRIPTION FACTOR"/>
    <property type="match status" value="1"/>
</dbReference>
<dbReference type="PROSITE" id="PS51433">
    <property type="entry name" value="PNT"/>
    <property type="match status" value="1"/>
</dbReference>
<name>A0ABQ8JHV2_DERPT</name>
<dbReference type="InterPro" id="IPR003118">
    <property type="entry name" value="Pointed_dom"/>
</dbReference>
<feature type="region of interest" description="Disordered" evidence="4">
    <location>
        <begin position="17"/>
        <end position="40"/>
    </location>
</feature>
<feature type="domain" description="ETS" evidence="5">
    <location>
        <begin position="413"/>
        <end position="468"/>
    </location>
</feature>
<evidence type="ECO:0000259" key="5">
    <source>
        <dbReference type="PROSITE" id="PS50061"/>
    </source>
</evidence>
<evidence type="ECO:0000256" key="2">
    <source>
        <dbReference type="ARBA" id="ARBA00023125"/>
    </source>
</evidence>
<proteinExistence type="inferred from homology"/>
<protein>
    <submittedName>
        <fullName evidence="7">Uncharacterized protein</fullName>
    </submittedName>
</protein>
<dbReference type="EMBL" id="NJHN03000037">
    <property type="protein sequence ID" value="KAH9422194.1"/>
    <property type="molecule type" value="Genomic_DNA"/>
</dbReference>
<reference evidence="7 8" key="2">
    <citation type="journal article" date="2022" name="Mol. Biol. Evol.">
        <title>Comparative Genomics Reveals Insights into the Divergent Evolution of Astigmatic Mites and Household Pest Adaptations.</title>
        <authorList>
            <person name="Xiong Q."/>
            <person name="Wan A.T."/>
            <person name="Liu X."/>
            <person name="Fung C.S."/>
            <person name="Xiao X."/>
            <person name="Malainual N."/>
            <person name="Hou J."/>
            <person name="Wang L."/>
            <person name="Wang M."/>
            <person name="Yang K.Y."/>
            <person name="Cui Y."/>
            <person name="Leung E.L."/>
            <person name="Nong W."/>
            <person name="Shin S.K."/>
            <person name="Au S.W."/>
            <person name="Jeong K.Y."/>
            <person name="Chew F.T."/>
            <person name="Hui J.H."/>
            <person name="Leung T.F."/>
            <person name="Tungtrongchitr A."/>
            <person name="Zhong N."/>
            <person name="Liu Z."/>
            <person name="Tsui S.K."/>
        </authorList>
    </citation>
    <scope>NUCLEOTIDE SEQUENCE [LARGE SCALE GENOMIC DNA]</scope>
    <source>
        <strain evidence="7">Derp</strain>
    </source>
</reference>
<dbReference type="PROSITE" id="PS00346">
    <property type="entry name" value="ETS_DOMAIN_2"/>
    <property type="match status" value="1"/>
</dbReference>
<keyword evidence="3" id="KW-0539">Nucleus</keyword>
<dbReference type="InterPro" id="IPR046328">
    <property type="entry name" value="ETS_fam"/>
</dbReference>
<dbReference type="PRINTS" id="PR00454">
    <property type="entry name" value="ETSDOMAIN"/>
</dbReference>
<organism evidence="7 8">
    <name type="scientific">Dermatophagoides pteronyssinus</name>
    <name type="common">European house dust mite</name>
    <dbReference type="NCBI Taxonomy" id="6956"/>
    <lineage>
        <taxon>Eukaryota</taxon>
        <taxon>Metazoa</taxon>
        <taxon>Ecdysozoa</taxon>
        <taxon>Arthropoda</taxon>
        <taxon>Chelicerata</taxon>
        <taxon>Arachnida</taxon>
        <taxon>Acari</taxon>
        <taxon>Acariformes</taxon>
        <taxon>Sarcoptiformes</taxon>
        <taxon>Astigmata</taxon>
        <taxon>Psoroptidia</taxon>
        <taxon>Analgoidea</taxon>
        <taxon>Pyroglyphidae</taxon>
        <taxon>Dermatophagoidinae</taxon>
        <taxon>Dermatophagoides</taxon>
    </lineage>
</organism>
<dbReference type="InterPro" id="IPR000418">
    <property type="entry name" value="Ets_dom"/>
</dbReference>
<evidence type="ECO:0000313" key="7">
    <source>
        <dbReference type="EMBL" id="KAH9422194.1"/>
    </source>
</evidence>
<feature type="domain" description="PNT" evidence="6">
    <location>
        <begin position="60"/>
        <end position="162"/>
    </location>
</feature>
<gene>
    <name evidence="7" type="ORF">DERP_002490</name>
</gene>
<keyword evidence="8" id="KW-1185">Reference proteome</keyword>
<keyword evidence="2 3" id="KW-0238">DNA-binding</keyword>
<dbReference type="SMART" id="SM00413">
    <property type="entry name" value="ETS"/>
    <property type="match status" value="1"/>
</dbReference>
<evidence type="ECO:0000256" key="4">
    <source>
        <dbReference type="SAM" id="MobiDB-lite"/>
    </source>
</evidence>
<dbReference type="PROSITE" id="PS50061">
    <property type="entry name" value="ETS_DOMAIN_3"/>
    <property type="match status" value="1"/>
</dbReference>
<dbReference type="InterPro" id="IPR013761">
    <property type="entry name" value="SAM/pointed_sf"/>
</dbReference>
<sequence>MASAAIAATNYNVYQQQSPDFIPNNQHNQQTGDNNSTLTFSPQQQQQNFIMIKQSNQIKCITHYHYHSNQSNNNNNNPYNWNQTDVRKWLMYQQRLHQLQSFNLVVELGFPMDGMSLCELNIQDFHQRILNSMNNNNGDGNIQTWNYAKILYQELNIWRNAITKMFEPDLAFFDSSSTSTSNMIVEQQQQNYDQFPAIMNDNKSLMMFNPYNNNNRQQSPCSLSSSSSPISSYCSSNYGDDCQQQMLFNYGSNNFMDGYQNDHTQSLSNTNRLLYDPSSNNSVYSNSPSSSPQRSLLSCSSPAGSISSAASSTSLANNNNYITNNHMQQQQQQQFQQSSQQSVDHIIGLNQKKFPENSYTSYQQNVYGNIDHTGYQENICSAYPQQQQIITSEYGSDDEIMSDDDPINERQRGVFKIEDSVRVARLWGERKNRPAMNYDKLSRSIRQYYKKGIMKKTERAQRLVYQFCQPYAL</sequence>
<comment type="subcellular location">
    <subcellularLocation>
        <location evidence="3">Nucleus</location>
    </subcellularLocation>
</comment>
<dbReference type="Pfam" id="PF02198">
    <property type="entry name" value="SAM_PNT"/>
    <property type="match status" value="1"/>
</dbReference>
<dbReference type="Gene3D" id="1.10.150.50">
    <property type="entry name" value="Transcription Factor, Ets-1"/>
    <property type="match status" value="1"/>
</dbReference>
<feature type="region of interest" description="Disordered" evidence="4">
    <location>
        <begin position="269"/>
        <end position="298"/>
    </location>
</feature>
<reference evidence="7 8" key="1">
    <citation type="journal article" date="2018" name="J. Allergy Clin. Immunol.">
        <title>High-quality assembly of Dermatophagoides pteronyssinus genome and transcriptome reveals a wide range of novel allergens.</title>
        <authorList>
            <person name="Liu X.Y."/>
            <person name="Yang K.Y."/>
            <person name="Wang M.Q."/>
            <person name="Kwok J.S."/>
            <person name="Zeng X."/>
            <person name="Yang Z."/>
            <person name="Xiao X.J."/>
            <person name="Lau C.P."/>
            <person name="Li Y."/>
            <person name="Huang Z.M."/>
            <person name="Ba J.G."/>
            <person name="Yim A.K."/>
            <person name="Ouyang C.Y."/>
            <person name="Ngai S.M."/>
            <person name="Chan T.F."/>
            <person name="Leung E.L."/>
            <person name="Liu L."/>
            <person name="Liu Z.G."/>
            <person name="Tsui S.K."/>
        </authorList>
    </citation>
    <scope>NUCLEOTIDE SEQUENCE [LARGE SCALE GENOMIC DNA]</scope>
    <source>
        <strain evidence="7">Derp</strain>
    </source>
</reference>
<evidence type="ECO:0000256" key="1">
    <source>
        <dbReference type="ARBA" id="ARBA00005562"/>
    </source>
</evidence>
<evidence type="ECO:0000256" key="3">
    <source>
        <dbReference type="RuleBase" id="RU004019"/>
    </source>
</evidence>
<comment type="caution">
    <text evidence="7">The sequence shown here is derived from an EMBL/GenBank/DDBJ whole genome shotgun (WGS) entry which is preliminary data.</text>
</comment>
<dbReference type="Pfam" id="PF00178">
    <property type="entry name" value="Ets"/>
    <property type="match status" value="1"/>
</dbReference>
<dbReference type="PANTHER" id="PTHR11849">
    <property type="entry name" value="ETS"/>
    <property type="match status" value="1"/>
</dbReference>
<accession>A0ABQ8JHV2</accession>
<dbReference type="Proteomes" id="UP000887458">
    <property type="component" value="Unassembled WGS sequence"/>
</dbReference>
<comment type="similarity">
    <text evidence="1 3">Belongs to the ETS family.</text>
</comment>
<evidence type="ECO:0000259" key="6">
    <source>
        <dbReference type="PROSITE" id="PS51433"/>
    </source>
</evidence>
<evidence type="ECO:0000313" key="8">
    <source>
        <dbReference type="Proteomes" id="UP000887458"/>
    </source>
</evidence>
<dbReference type="SUPFAM" id="SSF47769">
    <property type="entry name" value="SAM/Pointed domain"/>
    <property type="match status" value="1"/>
</dbReference>